<dbReference type="AlphaFoldDB" id="A0AAW1YWL4"/>
<proteinExistence type="predicted"/>
<reference evidence="1 2" key="1">
    <citation type="submission" date="2024-05" db="EMBL/GenBank/DDBJ databases">
        <title>A high-quality chromosomal-level genome assembly of Topmouth culter (Culter alburnus).</title>
        <authorList>
            <person name="Zhao H."/>
        </authorList>
    </citation>
    <scope>NUCLEOTIDE SEQUENCE [LARGE SCALE GENOMIC DNA]</scope>
    <source>
        <strain evidence="1">CATC2023</strain>
        <tissue evidence="1">Muscle</tissue>
    </source>
</reference>
<gene>
    <name evidence="1" type="ORF">ABG768_017554</name>
</gene>
<accession>A0AAW1YWL4</accession>
<dbReference type="Proteomes" id="UP001479290">
    <property type="component" value="Unassembled WGS sequence"/>
</dbReference>
<evidence type="ECO:0000313" key="2">
    <source>
        <dbReference type="Proteomes" id="UP001479290"/>
    </source>
</evidence>
<sequence length="106" mass="11779">SSPGIMSTSSLSLSEDNVKRRFCRESLSLSSRGTYIVCWRRSGDGSESPNEQVSCGKRCLSRCDSLEEWMNPPLPGQVPVEPTVTLESWRQQRLAMESPPVNKSST</sequence>
<feature type="non-terminal residue" evidence="1">
    <location>
        <position position="106"/>
    </location>
</feature>
<keyword evidence="2" id="KW-1185">Reference proteome</keyword>
<protein>
    <submittedName>
        <fullName evidence="1">Uncharacterized protein</fullName>
    </submittedName>
</protein>
<evidence type="ECO:0000313" key="1">
    <source>
        <dbReference type="EMBL" id="KAK9953570.1"/>
    </source>
</evidence>
<comment type="caution">
    <text evidence="1">The sequence shown here is derived from an EMBL/GenBank/DDBJ whole genome shotgun (WGS) entry which is preliminary data.</text>
</comment>
<feature type="non-terminal residue" evidence="1">
    <location>
        <position position="1"/>
    </location>
</feature>
<dbReference type="EMBL" id="JAWDJR010000023">
    <property type="protein sequence ID" value="KAK9953570.1"/>
    <property type="molecule type" value="Genomic_DNA"/>
</dbReference>
<organism evidence="1 2">
    <name type="scientific">Culter alburnus</name>
    <name type="common">Topmouth culter</name>
    <dbReference type="NCBI Taxonomy" id="194366"/>
    <lineage>
        <taxon>Eukaryota</taxon>
        <taxon>Metazoa</taxon>
        <taxon>Chordata</taxon>
        <taxon>Craniata</taxon>
        <taxon>Vertebrata</taxon>
        <taxon>Euteleostomi</taxon>
        <taxon>Actinopterygii</taxon>
        <taxon>Neopterygii</taxon>
        <taxon>Teleostei</taxon>
        <taxon>Ostariophysi</taxon>
        <taxon>Cypriniformes</taxon>
        <taxon>Xenocyprididae</taxon>
        <taxon>Xenocypridinae</taxon>
        <taxon>Culter</taxon>
    </lineage>
</organism>
<name>A0AAW1YWL4_CULAL</name>